<protein>
    <recommendedName>
        <fullName evidence="3">Adhesin domain-containing protein</fullName>
    </recommendedName>
</protein>
<dbReference type="RefSeq" id="WP_278003899.1">
    <property type="nucleotide sequence ID" value="NZ_JARSBN010000001.1"/>
</dbReference>
<evidence type="ECO:0008006" key="3">
    <source>
        <dbReference type="Google" id="ProtNLM"/>
    </source>
</evidence>
<evidence type="ECO:0000313" key="1">
    <source>
        <dbReference type="EMBL" id="MDG4714411.1"/>
    </source>
</evidence>
<proteinExistence type="predicted"/>
<organism evidence="1 2">
    <name type="scientific">Winogradskyella marincola</name>
    <dbReference type="NCBI Taxonomy" id="3037795"/>
    <lineage>
        <taxon>Bacteria</taxon>
        <taxon>Pseudomonadati</taxon>
        <taxon>Bacteroidota</taxon>
        <taxon>Flavobacteriia</taxon>
        <taxon>Flavobacteriales</taxon>
        <taxon>Flavobacteriaceae</taxon>
        <taxon>Winogradskyella</taxon>
    </lineage>
</organism>
<evidence type="ECO:0000313" key="2">
    <source>
        <dbReference type="Proteomes" id="UP001529085"/>
    </source>
</evidence>
<name>A0ABT6FXA7_9FLAO</name>
<dbReference type="EMBL" id="JARSBN010000001">
    <property type="protein sequence ID" value="MDG4714411.1"/>
    <property type="molecule type" value="Genomic_DNA"/>
</dbReference>
<gene>
    <name evidence="1" type="ORF">P7122_00875</name>
</gene>
<accession>A0ABT6FXA7</accession>
<dbReference type="Proteomes" id="UP001529085">
    <property type="component" value="Unassembled WGS sequence"/>
</dbReference>
<keyword evidence="2" id="KW-1185">Reference proteome</keyword>
<reference evidence="1 2" key="1">
    <citation type="submission" date="2023-03" db="EMBL/GenBank/DDBJ databases">
        <title>Strain YYF002 represents a novel species in the genus Winogradskyella isolated from seawater.</title>
        <authorList>
            <person name="Fu Z.-Y."/>
        </authorList>
    </citation>
    <scope>NUCLEOTIDE SEQUENCE [LARGE SCALE GENOMIC DNA]</scope>
    <source>
        <strain evidence="1 2">YYF002</strain>
    </source>
</reference>
<sequence length="386" mass="45207">MKNQFKLLLLMLITSAIGNTQVKEIFKKSYETKDLESVYLHLNGTYVEFSESEDDKVHFDYTLEFENYSKKEVESKLNEIKIEAIIKDAVLEFKTSGSEAKNDVSYSLETLYGIEFEGDFINFKEKSNRVFRKSKQYFLDINSSSRGKSLKEYLKNLREVDKKGNKKKINTKNVKILRTKFSIKLPPEIKLRVMAENSNLIFKNDIDNQLVVNARTTKLKFQNIQNPFNVFDVVNGSFRANFLEGGNYKFTHVDEVQVAQLKKVDVDTEFSNIKVGEIAEKVRIVDFNSKFWFHNFSQNFREFQMASDYSEINLFFPEKSEYFIETYGYNTVHYWAKLITEIPPSRKKEHSKMMVIGEEDNPNQIKIHVTNGIVRFGEDFIDFGED</sequence>
<comment type="caution">
    <text evidence="1">The sequence shown here is derived from an EMBL/GenBank/DDBJ whole genome shotgun (WGS) entry which is preliminary data.</text>
</comment>